<dbReference type="SUPFAM" id="SSF56349">
    <property type="entry name" value="DNA breaking-rejoining enzymes"/>
    <property type="match status" value="1"/>
</dbReference>
<dbReference type="InterPro" id="IPR013762">
    <property type="entry name" value="Integrase-like_cat_sf"/>
</dbReference>
<reference evidence="5 6" key="1">
    <citation type="submission" date="2023-02" db="EMBL/GenBank/DDBJ databases">
        <title>Oceanobacillus kimchii IFOP_LL358 isolated form Alexandrium catenella lab strain.</title>
        <authorList>
            <person name="Gajardo G."/>
            <person name="Ueki S."/>
            <person name="Maruyama F."/>
        </authorList>
    </citation>
    <scope>NUCLEOTIDE SEQUENCE [LARGE SCALE GENOMIC DNA]</scope>
    <source>
        <strain evidence="5 6">IFOP_LL358</strain>
    </source>
</reference>
<dbReference type="InterPro" id="IPR010998">
    <property type="entry name" value="Integrase_recombinase_N"/>
</dbReference>
<dbReference type="Gene3D" id="1.10.150.130">
    <property type="match status" value="1"/>
</dbReference>
<keyword evidence="6" id="KW-1185">Reference proteome</keyword>
<dbReference type="InterPro" id="IPR011010">
    <property type="entry name" value="DNA_brk_join_enz"/>
</dbReference>
<comment type="caution">
    <text evidence="5">The sequence shown here is derived from an EMBL/GenBank/DDBJ whole genome shotgun (WGS) entry which is preliminary data.</text>
</comment>
<dbReference type="Gene3D" id="1.10.443.10">
    <property type="entry name" value="Intergrase catalytic core"/>
    <property type="match status" value="1"/>
</dbReference>
<sequence>MPFGYKKYLVEKGKSIRTVDDYISLIEQFIAHLDYVYKKDPLEVFEIQNKHIRIFLDKKRYIDKIELSTLNKNITILKSFFNYLWKTQQIPVDPASKLEHAKYSINKPISLRYEMLLEILPSIITNNYYTELKKIIFIFVMHGFRIQDFQILKKDVIDNGDSILIFPKYHEAIELYGQELDIFIKVFNDALFHESDYVFVTKRHDDKKLVPIEIMGIHKHLKEIQEDYRIPTKLNTNTIRHSYAYYLYHEKDFTFENIATIFGIENSSAALLVKESERRIEKGSETLEINN</sequence>
<evidence type="ECO:0000256" key="3">
    <source>
        <dbReference type="PROSITE-ProRule" id="PRU01248"/>
    </source>
</evidence>
<dbReference type="InterPro" id="IPR004107">
    <property type="entry name" value="Integrase_SAM-like_N"/>
</dbReference>
<feature type="domain" description="Core-binding (CB)" evidence="4">
    <location>
        <begin position="1"/>
        <end position="85"/>
    </location>
</feature>
<keyword evidence="1 3" id="KW-0238">DNA-binding</keyword>
<dbReference type="RefSeq" id="WP_317958535.1">
    <property type="nucleotide sequence ID" value="NZ_BSKO01000002.1"/>
</dbReference>
<evidence type="ECO:0000256" key="1">
    <source>
        <dbReference type="ARBA" id="ARBA00023125"/>
    </source>
</evidence>
<evidence type="ECO:0000256" key="2">
    <source>
        <dbReference type="ARBA" id="ARBA00023172"/>
    </source>
</evidence>
<name>A0ABQ5TNA7_9BACI</name>
<dbReference type="Pfam" id="PF13495">
    <property type="entry name" value="Phage_int_SAM_4"/>
    <property type="match status" value="1"/>
</dbReference>
<gene>
    <name evidence="5" type="ORF">MACH08_40730</name>
</gene>
<protein>
    <recommendedName>
        <fullName evidence="4">Core-binding (CB) domain-containing protein</fullName>
    </recommendedName>
</protein>
<dbReference type="InterPro" id="IPR044068">
    <property type="entry name" value="CB"/>
</dbReference>
<evidence type="ECO:0000313" key="5">
    <source>
        <dbReference type="EMBL" id="GLO68289.1"/>
    </source>
</evidence>
<keyword evidence="2" id="KW-0233">DNA recombination</keyword>
<organism evidence="5 6">
    <name type="scientific">Oceanobacillus kimchii</name>
    <dbReference type="NCBI Taxonomy" id="746691"/>
    <lineage>
        <taxon>Bacteria</taxon>
        <taxon>Bacillati</taxon>
        <taxon>Bacillota</taxon>
        <taxon>Bacilli</taxon>
        <taxon>Bacillales</taxon>
        <taxon>Bacillaceae</taxon>
        <taxon>Oceanobacillus</taxon>
    </lineage>
</organism>
<dbReference type="Proteomes" id="UP001275436">
    <property type="component" value="Unassembled WGS sequence"/>
</dbReference>
<evidence type="ECO:0000259" key="4">
    <source>
        <dbReference type="PROSITE" id="PS51900"/>
    </source>
</evidence>
<proteinExistence type="predicted"/>
<dbReference type="EMBL" id="BSKO01000002">
    <property type="protein sequence ID" value="GLO68289.1"/>
    <property type="molecule type" value="Genomic_DNA"/>
</dbReference>
<accession>A0ABQ5TNA7</accession>
<dbReference type="PROSITE" id="PS51900">
    <property type="entry name" value="CB"/>
    <property type="match status" value="1"/>
</dbReference>
<evidence type="ECO:0000313" key="6">
    <source>
        <dbReference type="Proteomes" id="UP001275436"/>
    </source>
</evidence>